<name>A0AA40GGY3_9HYME</name>
<proteinExistence type="predicted"/>
<evidence type="ECO:0000313" key="2">
    <source>
        <dbReference type="Proteomes" id="UP001177670"/>
    </source>
</evidence>
<evidence type="ECO:0000313" key="1">
    <source>
        <dbReference type="EMBL" id="KAK1137626.1"/>
    </source>
</evidence>
<dbReference type="EMBL" id="JAHYIQ010000001">
    <property type="protein sequence ID" value="KAK1137626.1"/>
    <property type="molecule type" value="Genomic_DNA"/>
</dbReference>
<dbReference type="AlphaFoldDB" id="A0AA40GGY3"/>
<keyword evidence="2" id="KW-1185">Reference proteome</keyword>
<reference evidence="1" key="1">
    <citation type="submission" date="2021-10" db="EMBL/GenBank/DDBJ databases">
        <title>Melipona bicolor Genome sequencing and assembly.</title>
        <authorList>
            <person name="Araujo N.S."/>
            <person name="Arias M.C."/>
        </authorList>
    </citation>
    <scope>NUCLEOTIDE SEQUENCE</scope>
    <source>
        <strain evidence="1">USP_2M_L1-L4_2017</strain>
        <tissue evidence="1">Whole body</tissue>
    </source>
</reference>
<accession>A0AA40GGY3</accession>
<dbReference type="Proteomes" id="UP001177670">
    <property type="component" value="Unassembled WGS sequence"/>
</dbReference>
<organism evidence="1 2">
    <name type="scientific">Melipona bicolor</name>
    <dbReference type="NCBI Taxonomy" id="60889"/>
    <lineage>
        <taxon>Eukaryota</taxon>
        <taxon>Metazoa</taxon>
        <taxon>Ecdysozoa</taxon>
        <taxon>Arthropoda</taxon>
        <taxon>Hexapoda</taxon>
        <taxon>Insecta</taxon>
        <taxon>Pterygota</taxon>
        <taxon>Neoptera</taxon>
        <taxon>Endopterygota</taxon>
        <taxon>Hymenoptera</taxon>
        <taxon>Apocrita</taxon>
        <taxon>Aculeata</taxon>
        <taxon>Apoidea</taxon>
        <taxon>Anthophila</taxon>
        <taxon>Apidae</taxon>
        <taxon>Melipona</taxon>
    </lineage>
</organism>
<sequence length="154" mass="17179">MHPIQLSICITPLHQLDPFSIDVRDKSSVEIMLKHVSPEKAVNITWLSVAMTFCWPLPVNSSKIKVIGYKITQICATVSITLLLLPLLYSIYLRPDDIEIISTSVGQSICMIQSIIQTVICFRKHDTLQVSTCLFSLVSHVKGSIIYATMVCSV</sequence>
<gene>
    <name evidence="1" type="ORF">K0M31_002124</name>
</gene>
<comment type="caution">
    <text evidence="1">The sequence shown here is derived from an EMBL/GenBank/DDBJ whole genome shotgun (WGS) entry which is preliminary data.</text>
</comment>
<protein>
    <submittedName>
        <fullName evidence="1">Uncharacterized protein</fullName>
    </submittedName>
</protein>